<comment type="caution">
    <text evidence="1">The sequence shown here is derived from an EMBL/GenBank/DDBJ whole genome shotgun (WGS) entry which is preliminary data.</text>
</comment>
<reference evidence="1 2" key="1">
    <citation type="submission" date="2024-01" db="EMBL/GenBank/DDBJ databases">
        <title>The genomes of 5 underutilized Papilionoideae crops provide insights into root nodulation and disease resistanc.</title>
        <authorList>
            <person name="Jiang F."/>
        </authorList>
    </citation>
    <scope>NUCLEOTIDE SEQUENCE [LARGE SCALE GENOMIC DNA]</scope>
    <source>
        <strain evidence="1">LVBAO_FW01</strain>
        <tissue evidence="1">Leaves</tissue>
    </source>
</reference>
<keyword evidence="2" id="KW-1185">Reference proteome</keyword>
<evidence type="ECO:0000313" key="2">
    <source>
        <dbReference type="Proteomes" id="UP001367508"/>
    </source>
</evidence>
<dbReference type="AlphaFoldDB" id="A0AAN9K9S9"/>
<evidence type="ECO:0000313" key="1">
    <source>
        <dbReference type="EMBL" id="KAK7312661.1"/>
    </source>
</evidence>
<accession>A0AAN9K9S9</accession>
<organism evidence="1 2">
    <name type="scientific">Canavalia gladiata</name>
    <name type="common">Sword bean</name>
    <name type="synonym">Dolichos gladiatus</name>
    <dbReference type="NCBI Taxonomy" id="3824"/>
    <lineage>
        <taxon>Eukaryota</taxon>
        <taxon>Viridiplantae</taxon>
        <taxon>Streptophyta</taxon>
        <taxon>Embryophyta</taxon>
        <taxon>Tracheophyta</taxon>
        <taxon>Spermatophyta</taxon>
        <taxon>Magnoliopsida</taxon>
        <taxon>eudicotyledons</taxon>
        <taxon>Gunneridae</taxon>
        <taxon>Pentapetalae</taxon>
        <taxon>rosids</taxon>
        <taxon>fabids</taxon>
        <taxon>Fabales</taxon>
        <taxon>Fabaceae</taxon>
        <taxon>Papilionoideae</taxon>
        <taxon>50 kb inversion clade</taxon>
        <taxon>NPAAA clade</taxon>
        <taxon>indigoferoid/millettioid clade</taxon>
        <taxon>Phaseoleae</taxon>
        <taxon>Canavalia</taxon>
    </lineage>
</organism>
<dbReference type="Proteomes" id="UP001367508">
    <property type="component" value="Unassembled WGS sequence"/>
</dbReference>
<dbReference type="EMBL" id="JAYMYQ010000009">
    <property type="protein sequence ID" value="KAK7312661.1"/>
    <property type="molecule type" value="Genomic_DNA"/>
</dbReference>
<name>A0AAN9K9S9_CANGL</name>
<protein>
    <submittedName>
        <fullName evidence="1">Uncharacterized protein</fullName>
    </submittedName>
</protein>
<sequence>MDGTECQLYSHSSNHLIRKSTILFQRSHHSPYFSKHFSFSVDDQLQTAITIQIVWLDMASQFESISINFFSSFARKN</sequence>
<proteinExistence type="predicted"/>
<gene>
    <name evidence="1" type="ORF">VNO77_36702</name>
</gene>